<feature type="region of interest" description="Disordered" evidence="1">
    <location>
        <begin position="241"/>
        <end position="289"/>
    </location>
</feature>
<keyword evidence="3" id="KW-1185">Reference proteome</keyword>
<name>H2AYZ4_KAZAF</name>
<organism evidence="2 3">
    <name type="scientific">Kazachstania africana (strain ATCC 22294 / BCRC 22015 / CBS 2517 / CECT 1963 / NBRC 1671 / NRRL Y-8276)</name>
    <name type="common">Yeast</name>
    <name type="synonym">Kluyveromyces africanus</name>
    <dbReference type="NCBI Taxonomy" id="1071382"/>
    <lineage>
        <taxon>Eukaryota</taxon>
        <taxon>Fungi</taxon>
        <taxon>Dikarya</taxon>
        <taxon>Ascomycota</taxon>
        <taxon>Saccharomycotina</taxon>
        <taxon>Saccharomycetes</taxon>
        <taxon>Saccharomycetales</taxon>
        <taxon>Saccharomycetaceae</taxon>
        <taxon>Kazachstania</taxon>
    </lineage>
</organism>
<dbReference type="RefSeq" id="XP_003958685.1">
    <property type="nucleotide sequence ID" value="XM_003958636.1"/>
</dbReference>
<protein>
    <submittedName>
        <fullName evidence="2">Uncharacterized protein</fullName>
    </submittedName>
</protein>
<dbReference type="FunCoup" id="H2AYZ4">
    <property type="interactions" value="618"/>
</dbReference>
<evidence type="ECO:0000256" key="1">
    <source>
        <dbReference type="SAM" id="MobiDB-lite"/>
    </source>
</evidence>
<feature type="compositionally biased region" description="Polar residues" evidence="1">
    <location>
        <begin position="141"/>
        <end position="150"/>
    </location>
</feature>
<dbReference type="AlphaFoldDB" id="H2AYZ4"/>
<dbReference type="EMBL" id="HE650828">
    <property type="protein sequence ID" value="CCF59550.1"/>
    <property type="molecule type" value="Genomic_DNA"/>
</dbReference>
<gene>
    <name evidence="2" type="primary">KAFR0H01400</name>
    <name evidence="2" type="ORF">KAFR_0H01400</name>
</gene>
<feature type="compositionally biased region" description="Acidic residues" evidence="1">
    <location>
        <begin position="248"/>
        <end position="274"/>
    </location>
</feature>
<feature type="compositionally biased region" description="Low complexity" evidence="1">
    <location>
        <begin position="100"/>
        <end position="112"/>
    </location>
</feature>
<feature type="compositionally biased region" description="Low complexity" evidence="1">
    <location>
        <begin position="49"/>
        <end position="62"/>
    </location>
</feature>
<dbReference type="GeneID" id="13887547"/>
<proteinExistence type="predicted"/>
<dbReference type="HOGENOM" id="CLU_642614_0_0_1"/>
<reference evidence="2 3" key="1">
    <citation type="journal article" date="2011" name="Proc. Natl. Acad. Sci. U.S.A.">
        <title>Evolutionary erosion of yeast sex chromosomes by mating-type switching accidents.</title>
        <authorList>
            <person name="Gordon J.L."/>
            <person name="Armisen D."/>
            <person name="Proux-Wera E."/>
            <person name="Oheigeartaigh S.S."/>
            <person name="Byrne K.P."/>
            <person name="Wolfe K.H."/>
        </authorList>
    </citation>
    <scope>NUCLEOTIDE SEQUENCE [LARGE SCALE GENOMIC DNA]</scope>
    <source>
        <strain evidence="3">ATCC 22294 / BCRC 22015 / CBS 2517 / CECT 1963 / NBRC 1671 / NRRL Y-8276</strain>
    </source>
</reference>
<accession>H2AYZ4</accession>
<sequence length="343" mass="38458">MTEKLVPKNEKLQKIGLLCVSPGLQEEGLDNKMLSTIETSKAIEKDQKSVVSNLSLSSSSSSENKDVSHLIVQQNENNGKVEDVITSAKEDSEEPEVKQSESPSSLLQLSQKSLKRSKIPPPIGIPNSNSSSRTNSTAASKPSTGKQSAGISKPRVKYLGKTPKFSNSIANYARIPRTAFLPSTTSQLYMTPFSHQPLAPPHPMQFHYPPYSAYGMYPYMPRNSTPYYQDFPPMAQSIYPATRGQSQEPEESEFDDEDEEEEEEEEEESADLAIEDGATPTPIFTRHPIHNDTISGEIRIMQDRFSFDFNLKSESVDRKMFLSICNKIWKESKELARNNRSPR</sequence>
<dbReference type="Proteomes" id="UP000005220">
    <property type="component" value="Chromosome 8"/>
</dbReference>
<evidence type="ECO:0000313" key="3">
    <source>
        <dbReference type="Proteomes" id="UP000005220"/>
    </source>
</evidence>
<dbReference type="eggNOG" id="ENOG502S5RS">
    <property type="taxonomic scope" value="Eukaryota"/>
</dbReference>
<dbReference type="KEGG" id="kaf:KAFR_0H01400"/>
<feature type="compositionally biased region" description="Low complexity" evidence="1">
    <location>
        <begin position="125"/>
        <end position="140"/>
    </location>
</feature>
<dbReference type="OrthoDB" id="4041625at2759"/>
<feature type="region of interest" description="Disordered" evidence="1">
    <location>
        <begin position="46"/>
        <end position="155"/>
    </location>
</feature>
<evidence type="ECO:0000313" key="2">
    <source>
        <dbReference type="EMBL" id="CCF59550.1"/>
    </source>
</evidence>
<dbReference type="STRING" id="1071382.H2AYZ4"/>
<dbReference type="InParanoid" id="H2AYZ4"/>